<sequence>MMGEEFVDPFATIYLYSGRPNPVWPLSPEQWGDLNKIIQTLPSSGNEKEGPYQFSGGLGYSGFYAHFSIISSYPDVYYVVANQQAVLSNPGGHRIFNDKQKLVEKWFMDSAEKHGIHIPLVD</sequence>
<comment type="caution">
    <text evidence="1">The sequence shown here is derived from an EMBL/GenBank/DDBJ whole genome shotgun (WGS) entry which is preliminary data.</text>
</comment>
<organism evidence="1 2">
    <name type="scientific">Rotaria sordida</name>
    <dbReference type="NCBI Taxonomy" id="392033"/>
    <lineage>
        <taxon>Eukaryota</taxon>
        <taxon>Metazoa</taxon>
        <taxon>Spiralia</taxon>
        <taxon>Gnathifera</taxon>
        <taxon>Rotifera</taxon>
        <taxon>Eurotatoria</taxon>
        <taxon>Bdelloidea</taxon>
        <taxon>Philodinida</taxon>
        <taxon>Philodinidae</taxon>
        <taxon>Rotaria</taxon>
    </lineage>
</organism>
<dbReference type="EMBL" id="CAJOBD010000092">
    <property type="protein sequence ID" value="CAF3572318.1"/>
    <property type="molecule type" value="Genomic_DNA"/>
</dbReference>
<accession>A0A818L469</accession>
<gene>
    <name evidence="1" type="ORF">JBS370_LOCUS2381</name>
</gene>
<dbReference type="AlphaFoldDB" id="A0A818L469"/>
<dbReference type="Proteomes" id="UP000663836">
    <property type="component" value="Unassembled WGS sequence"/>
</dbReference>
<evidence type="ECO:0000313" key="2">
    <source>
        <dbReference type="Proteomes" id="UP000663836"/>
    </source>
</evidence>
<proteinExistence type="predicted"/>
<evidence type="ECO:0000313" key="1">
    <source>
        <dbReference type="EMBL" id="CAF3572318.1"/>
    </source>
</evidence>
<name>A0A818L469_9BILA</name>
<protein>
    <submittedName>
        <fullName evidence="1">Uncharacterized protein</fullName>
    </submittedName>
</protein>
<reference evidence="1" key="1">
    <citation type="submission" date="2021-02" db="EMBL/GenBank/DDBJ databases">
        <authorList>
            <person name="Nowell W R."/>
        </authorList>
    </citation>
    <scope>NUCLEOTIDE SEQUENCE</scope>
</reference>